<feature type="domain" description="GGDEF" evidence="4">
    <location>
        <begin position="387"/>
        <end position="520"/>
    </location>
</feature>
<feature type="transmembrane region" description="Helical" evidence="1">
    <location>
        <begin position="105"/>
        <end position="128"/>
    </location>
</feature>
<dbReference type="InterPro" id="IPR000014">
    <property type="entry name" value="PAS"/>
</dbReference>
<sequence length="787" mass="90082">MKECDKWGKAFLICDICIIVTAVFTLEWYLFNQPSIRIYDLSVVDAVMKFFFPITDVCFLLLGISFFFYPTIFQSNKKLYLFITVLIGYALIDYTYTFFADDLPSYIIVSLRALYRVLLLCIAIAAAIRDTTRRTSYFIMNPVLGKQLLIIFPYLAITILIGFTLKENTASPTLIIGNCITFIFSLIRHVLARMQNKGLTKALQSFNKQLEDTVKQRTSDLMLQTEIANRKQQKFQSLHEYHPDPIFTIDLNGVVSNVNKAGSTILKVPVSELLGKSWFSIVIERDKPKLAAAIQNAKEKESTSFEILANYNGQTYSFNLTIVPIILNEQVTGIYILVKDITEMKRQQEQIHYLAFHDSLTLTTLGNRAFFHGKLDDYIKHSKINDEKFALLFIDINRFNLINDTLGHKAGDIVLREVATRLQSCIHPDTPLARIDGDEFTILIRNVTDKESLLELCNELIHTVKKPMQVHNHTYHLSLSIGIAIYPEAGTDTTLLFQHADIAMHDAKLKTEHAISFYDESLSKQMGRRLRLEKDLPKAIENEEFFLLYQPQVDSSSYEVIGTEALIRWNHPELGIISPYEFIPIAEESMHILEIGKWALQKACTQMKEWQTLGYSHLKIGVNVSAKGFQQDFFVPSVLSILKETGLAPHCLDLELTERIAMMDEKETLQKLRKLKEIGVHISIDDFGTGYSSLAYLPLYPIDMLKIPREFILMADESKEGKEIITTIISLSHTLHMSVIAEGVETKQQLQFLQQNGCHYVQGYYFSKPLAPEDFLLFLQTHVRCHK</sequence>
<dbReference type="InterPro" id="IPR043128">
    <property type="entry name" value="Rev_trsase/Diguanyl_cyclase"/>
</dbReference>
<evidence type="ECO:0000259" key="2">
    <source>
        <dbReference type="PROSITE" id="PS50112"/>
    </source>
</evidence>
<evidence type="ECO:0000259" key="3">
    <source>
        <dbReference type="PROSITE" id="PS50883"/>
    </source>
</evidence>
<dbReference type="PANTHER" id="PTHR44757:SF2">
    <property type="entry name" value="BIOFILM ARCHITECTURE MAINTENANCE PROTEIN MBAA"/>
    <property type="match status" value="1"/>
</dbReference>
<dbReference type="SUPFAM" id="SSF141868">
    <property type="entry name" value="EAL domain-like"/>
    <property type="match status" value="1"/>
</dbReference>
<dbReference type="SUPFAM" id="SSF55073">
    <property type="entry name" value="Nucleotide cyclase"/>
    <property type="match status" value="1"/>
</dbReference>
<feature type="transmembrane region" description="Helical" evidence="1">
    <location>
        <begin position="79"/>
        <end position="99"/>
    </location>
</feature>
<dbReference type="SMART" id="SM00267">
    <property type="entry name" value="GGDEF"/>
    <property type="match status" value="1"/>
</dbReference>
<dbReference type="InterPro" id="IPR035965">
    <property type="entry name" value="PAS-like_dom_sf"/>
</dbReference>
<keyword evidence="1" id="KW-0812">Transmembrane</keyword>
<dbReference type="NCBIfam" id="TIGR00229">
    <property type="entry name" value="sensory_box"/>
    <property type="match status" value="1"/>
</dbReference>
<dbReference type="Pfam" id="PF00563">
    <property type="entry name" value="EAL"/>
    <property type="match status" value="1"/>
</dbReference>
<dbReference type="PROSITE" id="PS50883">
    <property type="entry name" value="EAL"/>
    <property type="match status" value="1"/>
</dbReference>
<dbReference type="InterPro" id="IPR052155">
    <property type="entry name" value="Biofilm_reg_signaling"/>
</dbReference>
<name>A0AAX2CN15_9BACI</name>
<feature type="transmembrane region" description="Helical" evidence="1">
    <location>
        <begin position="50"/>
        <end position="72"/>
    </location>
</feature>
<proteinExistence type="predicted"/>
<dbReference type="PANTHER" id="PTHR44757">
    <property type="entry name" value="DIGUANYLATE CYCLASE DGCP"/>
    <property type="match status" value="1"/>
</dbReference>
<dbReference type="InterPro" id="IPR001633">
    <property type="entry name" value="EAL_dom"/>
</dbReference>
<gene>
    <name evidence="5" type="ORF">BCB44BAC_04295</name>
</gene>
<dbReference type="Gene3D" id="3.20.20.450">
    <property type="entry name" value="EAL domain"/>
    <property type="match status" value="1"/>
</dbReference>
<dbReference type="Proteomes" id="UP000242164">
    <property type="component" value="Unassembled WGS sequence"/>
</dbReference>
<comment type="caution">
    <text evidence="5">The sequence shown here is derived from an EMBL/GenBank/DDBJ whole genome shotgun (WGS) entry which is preliminary data.</text>
</comment>
<accession>A0AAX2CN15</accession>
<dbReference type="InterPro" id="IPR029787">
    <property type="entry name" value="Nucleotide_cyclase"/>
</dbReference>
<feature type="domain" description="PAS" evidence="2">
    <location>
        <begin position="231"/>
        <end position="301"/>
    </location>
</feature>
<dbReference type="FunFam" id="3.20.20.450:FF:000001">
    <property type="entry name" value="Cyclic di-GMP phosphodiesterase yahA"/>
    <property type="match status" value="1"/>
</dbReference>
<evidence type="ECO:0000256" key="1">
    <source>
        <dbReference type="SAM" id="Phobius"/>
    </source>
</evidence>
<dbReference type="SMART" id="SM00091">
    <property type="entry name" value="PAS"/>
    <property type="match status" value="1"/>
</dbReference>
<keyword evidence="1" id="KW-0472">Membrane</keyword>
<dbReference type="CDD" id="cd01948">
    <property type="entry name" value="EAL"/>
    <property type="match status" value="1"/>
</dbReference>
<reference evidence="5 6" key="1">
    <citation type="submission" date="2016-08" db="EMBL/GenBank/DDBJ databases">
        <authorList>
            <person name="Loux V."/>
            <person name="Rue O."/>
        </authorList>
    </citation>
    <scope>NUCLEOTIDE SEQUENCE [LARGE SCALE GENOMIC DNA]</scope>
    <source>
        <strain evidence="5 6">AFSSA_08CEB44bac</strain>
    </source>
</reference>
<dbReference type="AlphaFoldDB" id="A0AAX2CN15"/>
<dbReference type="Pfam" id="PF00990">
    <property type="entry name" value="GGDEF"/>
    <property type="match status" value="1"/>
</dbReference>
<dbReference type="NCBIfam" id="TIGR00254">
    <property type="entry name" value="GGDEF"/>
    <property type="match status" value="1"/>
</dbReference>
<dbReference type="InterPro" id="IPR000160">
    <property type="entry name" value="GGDEF_dom"/>
</dbReference>
<dbReference type="InterPro" id="IPR035919">
    <property type="entry name" value="EAL_sf"/>
</dbReference>
<dbReference type="InterPro" id="IPR013656">
    <property type="entry name" value="PAS_4"/>
</dbReference>
<dbReference type="PROSITE" id="PS50112">
    <property type="entry name" value="PAS"/>
    <property type="match status" value="1"/>
</dbReference>
<feature type="transmembrane region" description="Helical" evidence="1">
    <location>
        <begin position="171"/>
        <end position="191"/>
    </location>
</feature>
<dbReference type="CDD" id="cd00130">
    <property type="entry name" value="PAS"/>
    <property type="match status" value="1"/>
</dbReference>
<dbReference type="SMART" id="SM00052">
    <property type="entry name" value="EAL"/>
    <property type="match status" value="1"/>
</dbReference>
<evidence type="ECO:0000313" key="6">
    <source>
        <dbReference type="Proteomes" id="UP000242164"/>
    </source>
</evidence>
<dbReference type="PROSITE" id="PS50887">
    <property type="entry name" value="GGDEF"/>
    <property type="match status" value="1"/>
</dbReference>
<dbReference type="EMBL" id="FMIK01000063">
    <property type="protein sequence ID" value="SCM06668.1"/>
    <property type="molecule type" value="Genomic_DNA"/>
</dbReference>
<feature type="transmembrane region" description="Helical" evidence="1">
    <location>
        <begin position="148"/>
        <end position="165"/>
    </location>
</feature>
<feature type="transmembrane region" description="Helical" evidence="1">
    <location>
        <begin position="12"/>
        <end position="30"/>
    </location>
</feature>
<dbReference type="Gene3D" id="3.30.450.20">
    <property type="entry name" value="PAS domain"/>
    <property type="match status" value="1"/>
</dbReference>
<organism evidence="5 6">
    <name type="scientific">Bacillus cytotoxicus</name>
    <dbReference type="NCBI Taxonomy" id="580165"/>
    <lineage>
        <taxon>Bacteria</taxon>
        <taxon>Bacillati</taxon>
        <taxon>Bacillota</taxon>
        <taxon>Bacilli</taxon>
        <taxon>Bacillales</taxon>
        <taxon>Bacillaceae</taxon>
        <taxon>Bacillus</taxon>
        <taxon>Bacillus cereus group</taxon>
    </lineage>
</organism>
<evidence type="ECO:0000259" key="4">
    <source>
        <dbReference type="PROSITE" id="PS50887"/>
    </source>
</evidence>
<protein>
    <submittedName>
        <fullName evidence="5">Sensory box/GGDEF family protein</fullName>
    </submittedName>
</protein>
<dbReference type="SUPFAM" id="SSF55785">
    <property type="entry name" value="PYP-like sensor domain (PAS domain)"/>
    <property type="match status" value="1"/>
</dbReference>
<dbReference type="Gene3D" id="3.30.70.270">
    <property type="match status" value="1"/>
</dbReference>
<feature type="domain" description="EAL" evidence="3">
    <location>
        <begin position="529"/>
        <end position="783"/>
    </location>
</feature>
<evidence type="ECO:0000313" key="5">
    <source>
        <dbReference type="EMBL" id="SCM06668.1"/>
    </source>
</evidence>
<keyword evidence="1" id="KW-1133">Transmembrane helix</keyword>
<dbReference type="CDD" id="cd01949">
    <property type="entry name" value="GGDEF"/>
    <property type="match status" value="1"/>
</dbReference>
<dbReference type="Pfam" id="PF08448">
    <property type="entry name" value="PAS_4"/>
    <property type="match status" value="1"/>
</dbReference>